<keyword evidence="2" id="KW-0805">Transcription regulation</keyword>
<feature type="region of interest" description="Disordered" evidence="6">
    <location>
        <begin position="625"/>
        <end position="751"/>
    </location>
</feature>
<accession>A0A6A6SBZ5</accession>
<keyword evidence="4" id="KW-0804">Transcription</keyword>
<dbReference type="Gene3D" id="4.10.240.10">
    <property type="entry name" value="Zn(2)-C6 fungal-type DNA-binding domain"/>
    <property type="match status" value="1"/>
</dbReference>
<feature type="compositionally biased region" description="Low complexity" evidence="6">
    <location>
        <begin position="666"/>
        <end position="699"/>
    </location>
</feature>
<feature type="compositionally biased region" description="Polar residues" evidence="6">
    <location>
        <begin position="636"/>
        <end position="657"/>
    </location>
</feature>
<feature type="compositionally biased region" description="Pro residues" evidence="6">
    <location>
        <begin position="700"/>
        <end position="710"/>
    </location>
</feature>
<feature type="domain" description="Zn(2)-C6 fungal-type" evidence="7">
    <location>
        <begin position="24"/>
        <end position="57"/>
    </location>
</feature>
<dbReference type="PROSITE" id="PS00463">
    <property type="entry name" value="ZN2_CY6_FUNGAL_1"/>
    <property type="match status" value="1"/>
</dbReference>
<feature type="compositionally biased region" description="Acidic residues" evidence="6">
    <location>
        <begin position="99"/>
        <end position="116"/>
    </location>
</feature>
<comment type="subcellular location">
    <subcellularLocation>
        <location evidence="1">Nucleus</location>
    </subcellularLocation>
</comment>
<dbReference type="SMART" id="SM00066">
    <property type="entry name" value="GAL4"/>
    <property type="match status" value="1"/>
</dbReference>
<evidence type="ECO:0000313" key="8">
    <source>
        <dbReference type="EMBL" id="KAF2643938.1"/>
    </source>
</evidence>
<evidence type="ECO:0000256" key="6">
    <source>
        <dbReference type="SAM" id="MobiDB-lite"/>
    </source>
</evidence>
<dbReference type="GO" id="GO:0000976">
    <property type="term" value="F:transcription cis-regulatory region binding"/>
    <property type="evidence" value="ECO:0007669"/>
    <property type="project" value="TreeGrafter"/>
</dbReference>
<keyword evidence="9" id="KW-1185">Reference proteome</keyword>
<feature type="region of interest" description="Disordered" evidence="6">
    <location>
        <begin position="158"/>
        <end position="180"/>
    </location>
</feature>
<keyword evidence="3" id="KW-0238">DNA-binding</keyword>
<dbReference type="Proteomes" id="UP000799753">
    <property type="component" value="Unassembled WGS sequence"/>
</dbReference>
<dbReference type="GO" id="GO:0008270">
    <property type="term" value="F:zinc ion binding"/>
    <property type="evidence" value="ECO:0007669"/>
    <property type="project" value="InterPro"/>
</dbReference>
<name>A0A6A6SBZ5_9PLEO</name>
<dbReference type="OrthoDB" id="5226580at2759"/>
<organism evidence="8 9">
    <name type="scientific">Massarina eburnea CBS 473.64</name>
    <dbReference type="NCBI Taxonomy" id="1395130"/>
    <lineage>
        <taxon>Eukaryota</taxon>
        <taxon>Fungi</taxon>
        <taxon>Dikarya</taxon>
        <taxon>Ascomycota</taxon>
        <taxon>Pezizomycotina</taxon>
        <taxon>Dothideomycetes</taxon>
        <taxon>Pleosporomycetidae</taxon>
        <taxon>Pleosporales</taxon>
        <taxon>Massarineae</taxon>
        <taxon>Massarinaceae</taxon>
        <taxon>Massarina</taxon>
    </lineage>
</organism>
<keyword evidence="5" id="KW-0539">Nucleus</keyword>
<reference evidence="8" key="1">
    <citation type="journal article" date="2020" name="Stud. Mycol.">
        <title>101 Dothideomycetes genomes: a test case for predicting lifestyles and emergence of pathogens.</title>
        <authorList>
            <person name="Haridas S."/>
            <person name="Albert R."/>
            <person name="Binder M."/>
            <person name="Bloem J."/>
            <person name="Labutti K."/>
            <person name="Salamov A."/>
            <person name="Andreopoulos B."/>
            <person name="Baker S."/>
            <person name="Barry K."/>
            <person name="Bills G."/>
            <person name="Bluhm B."/>
            <person name="Cannon C."/>
            <person name="Castanera R."/>
            <person name="Culley D."/>
            <person name="Daum C."/>
            <person name="Ezra D."/>
            <person name="Gonzalez J."/>
            <person name="Henrissat B."/>
            <person name="Kuo A."/>
            <person name="Liang C."/>
            <person name="Lipzen A."/>
            <person name="Lutzoni F."/>
            <person name="Magnuson J."/>
            <person name="Mondo S."/>
            <person name="Nolan M."/>
            <person name="Ohm R."/>
            <person name="Pangilinan J."/>
            <person name="Park H.-J."/>
            <person name="Ramirez L."/>
            <person name="Alfaro M."/>
            <person name="Sun H."/>
            <person name="Tritt A."/>
            <person name="Yoshinaga Y."/>
            <person name="Zwiers L.-H."/>
            <person name="Turgeon B."/>
            <person name="Goodwin S."/>
            <person name="Spatafora J."/>
            <person name="Crous P."/>
            <person name="Grigoriev I."/>
        </authorList>
    </citation>
    <scope>NUCLEOTIDE SEQUENCE</scope>
    <source>
        <strain evidence="8">CBS 473.64</strain>
    </source>
</reference>
<evidence type="ECO:0000256" key="1">
    <source>
        <dbReference type="ARBA" id="ARBA00004123"/>
    </source>
</evidence>
<feature type="compositionally biased region" description="Basic and acidic residues" evidence="6">
    <location>
        <begin position="117"/>
        <end position="139"/>
    </location>
</feature>
<dbReference type="SUPFAM" id="SSF57701">
    <property type="entry name" value="Zn2/Cys6 DNA-binding domain"/>
    <property type="match status" value="1"/>
</dbReference>
<dbReference type="PANTHER" id="PTHR31845:SF39">
    <property type="entry name" value="TRANSCRIPTION FACTOR PBCR-RELATED"/>
    <property type="match status" value="1"/>
</dbReference>
<dbReference type="InterPro" id="IPR036864">
    <property type="entry name" value="Zn2-C6_fun-type_DNA-bd_sf"/>
</dbReference>
<dbReference type="EMBL" id="MU006779">
    <property type="protein sequence ID" value="KAF2643938.1"/>
    <property type="molecule type" value="Genomic_DNA"/>
</dbReference>
<evidence type="ECO:0000256" key="2">
    <source>
        <dbReference type="ARBA" id="ARBA00023015"/>
    </source>
</evidence>
<dbReference type="InterPro" id="IPR001138">
    <property type="entry name" value="Zn2Cys6_DnaBD"/>
</dbReference>
<feature type="region of interest" description="Disordered" evidence="6">
    <location>
        <begin position="84"/>
        <end position="145"/>
    </location>
</feature>
<evidence type="ECO:0000313" key="9">
    <source>
        <dbReference type="Proteomes" id="UP000799753"/>
    </source>
</evidence>
<evidence type="ECO:0000256" key="3">
    <source>
        <dbReference type="ARBA" id="ARBA00023125"/>
    </source>
</evidence>
<gene>
    <name evidence="8" type="ORF">P280DRAFT_466659</name>
</gene>
<dbReference type="GO" id="GO:0000981">
    <property type="term" value="F:DNA-binding transcription factor activity, RNA polymerase II-specific"/>
    <property type="evidence" value="ECO:0007669"/>
    <property type="project" value="InterPro"/>
</dbReference>
<dbReference type="PROSITE" id="PS50048">
    <property type="entry name" value="ZN2_CY6_FUNGAL_2"/>
    <property type="match status" value="1"/>
</dbReference>
<dbReference type="InterPro" id="IPR051089">
    <property type="entry name" value="prtT"/>
</dbReference>
<protein>
    <recommendedName>
        <fullName evidence="7">Zn(2)-C6 fungal-type domain-containing protein</fullName>
    </recommendedName>
</protein>
<evidence type="ECO:0000256" key="5">
    <source>
        <dbReference type="ARBA" id="ARBA00023242"/>
    </source>
</evidence>
<dbReference type="PANTHER" id="PTHR31845">
    <property type="entry name" value="FINGER DOMAIN PROTEIN, PUTATIVE-RELATED"/>
    <property type="match status" value="1"/>
</dbReference>
<sequence>MVISPSDTSDSILKKNSEQQLNRACEACRTSKVRCLPHPGSSTQCQRCTKAGRLCIFAAPAKRRQRKRTDVRVAELEREVRQLTSLLRPNSNPSISPEAEAEADISEDSMDEDEEQHAEPEERTTPTIPRKEVPKEENPAKLSATWTQWSSSVRLPPIANANDCSTPDLLQPSAPYPGQDPLQPTEKDILERGIITEELAEELLNLYRDELVPQYPAVLVPEDWTVQDLRSKKPALFHAVMAAASHSKGATLSNKLHEEIIYYYARCLFIRGDKGIQWIQALYVTVSYYTPPNHPNQMQIYQYGNIAASMAMELGLASKPRTHEQLPKRAIRSLQKISTTEELLENCRTILALYTMTAGLGVRLRRPNILLFNSWMEECQVILSQSPLLHDKRIVAWLRLQRIADEAYTAFGFDDASTSFTLSELRLQAILKMFEKRMREWKQSVPDEVWTESLKVEFHQNMMSMWEFGMDGGRYDAPEFRNRHLTLPALDDEITVQPETLLSRSALQVSATIMCISAAHSVLDHVTSIPVRKLQKAPGVVFVRSIFALVVLLRADYAIGTDAEGMGEYLDSKNLKIDYYLDALMNITKESIGPQKCRIPSHWLFVLKEKIGGWHAEHMTWRKEGKHLARNKKTRSTITTAGGVAPQNTETSQTYTTPPEVPVALSSIRTSSSASSAHTGSGSAITTSSSTPTSTSTRPHQPPPPPPPPQQQQQQQQQPHQQQQQQQQPHQQHLPSGQQPLPDFNNFTTPFPWPAQTRLNNQSNNGFAGTGTGSDLMDFSAAFSNGDLYLWNDMADNFGGWIPQGGSMYSDAQFGGLGGQGF</sequence>
<evidence type="ECO:0000256" key="4">
    <source>
        <dbReference type="ARBA" id="ARBA00023163"/>
    </source>
</evidence>
<feature type="compositionally biased region" description="Low complexity" evidence="6">
    <location>
        <begin position="711"/>
        <end position="742"/>
    </location>
</feature>
<dbReference type="AlphaFoldDB" id="A0A6A6SBZ5"/>
<dbReference type="GO" id="GO:0005634">
    <property type="term" value="C:nucleus"/>
    <property type="evidence" value="ECO:0007669"/>
    <property type="project" value="UniProtKB-SubCell"/>
</dbReference>
<evidence type="ECO:0000259" key="7">
    <source>
        <dbReference type="PROSITE" id="PS50048"/>
    </source>
</evidence>
<dbReference type="CDD" id="cd12148">
    <property type="entry name" value="fungal_TF_MHR"/>
    <property type="match status" value="1"/>
</dbReference>
<dbReference type="CDD" id="cd00067">
    <property type="entry name" value="GAL4"/>
    <property type="match status" value="1"/>
</dbReference>
<proteinExistence type="predicted"/>